<feature type="domain" description="Longin" evidence="10">
    <location>
        <begin position="80"/>
        <end position="137"/>
    </location>
</feature>
<accession>A0A7S2ZSD8</accession>
<evidence type="ECO:0000256" key="1">
    <source>
        <dbReference type="ARBA" id="ARBA00008025"/>
    </source>
</evidence>
<dbReference type="Pfam" id="PF13774">
    <property type="entry name" value="Longin"/>
    <property type="match status" value="1"/>
</dbReference>
<dbReference type="Pfam" id="PF00957">
    <property type="entry name" value="Synaptobrevin"/>
    <property type="match status" value="1"/>
</dbReference>
<dbReference type="Gene3D" id="1.20.5.110">
    <property type="match status" value="1"/>
</dbReference>
<evidence type="ECO:0000313" key="12">
    <source>
        <dbReference type="EMBL" id="CAE0048304.1"/>
    </source>
</evidence>
<keyword evidence="2" id="KW-0813">Transport</keyword>
<dbReference type="InterPro" id="IPR001388">
    <property type="entry name" value="Synaptobrevin-like"/>
</dbReference>
<evidence type="ECO:0000256" key="6">
    <source>
        <dbReference type="ARBA" id="ARBA00023136"/>
    </source>
</evidence>
<keyword evidence="8" id="KW-0175">Coiled coil</keyword>
<comment type="similarity">
    <text evidence="1">Belongs to the synaptobrevin family.</text>
</comment>
<keyword evidence="3 9" id="KW-0812">Transmembrane</keyword>
<dbReference type="AlphaFoldDB" id="A0A7S2ZSD8"/>
<reference evidence="12" key="1">
    <citation type="submission" date="2021-01" db="EMBL/GenBank/DDBJ databases">
        <authorList>
            <person name="Corre E."/>
            <person name="Pelletier E."/>
            <person name="Niang G."/>
            <person name="Scheremetjew M."/>
            <person name="Finn R."/>
            <person name="Kale V."/>
            <person name="Holt S."/>
            <person name="Cochrane G."/>
            <person name="Meng A."/>
            <person name="Brown T."/>
            <person name="Cohen L."/>
        </authorList>
    </citation>
    <scope>NUCLEOTIDE SEQUENCE</scope>
    <source>
        <strain evidence="12">CCMP 769</strain>
    </source>
</reference>
<gene>
    <name evidence="12" type="ORF">RMAR00112_LOCUS16293</name>
</gene>
<name>A0A7S2ZSD8_9RHOD</name>
<dbReference type="SMART" id="SM01270">
    <property type="entry name" value="Longin"/>
    <property type="match status" value="1"/>
</dbReference>
<dbReference type="GO" id="GO:0005737">
    <property type="term" value="C:cytoplasm"/>
    <property type="evidence" value="ECO:0007669"/>
    <property type="project" value="UniProtKB-ARBA"/>
</dbReference>
<dbReference type="SUPFAM" id="SSF64356">
    <property type="entry name" value="SNARE-like"/>
    <property type="match status" value="1"/>
</dbReference>
<dbReference type="InterPro" id="IPR042855">
    <property type="entry name" value="V_SNARE_CC"/>
</dbReference>
<dbReference type="GO" id="GO:0015031">
    <property type="term" value="P:protein transport"/>
    <property type="evidence" value="ECO:0007669"/>
    <property type="project" value="UniProtKB-KW"/>
</dbReference>
<dbReference type="InterPro" id="IPR010908">
    <property type="entry name" value="Longin_dom"/>
</dbReference>
<evidence type="ECO:0000256" key="2">
    <source>
        <dbReference type="ARBA" id="ARBA00022448"/>
    </source>
</evidence>
<evidence type="ECO:0000256" key="4">
    <source>
        <dbReference type="ARBA" id="ARBA00022927"/>
    </source>
</evidence>
<dbReference type="InterPro" id="IPR051097">
    <property type="entry name" value="Synaptobrevin-like_transport"/>
</dbReference>
<dbReference type="GO" id="GO:0012505">
    <property type="term" value="C:endomembrane system"/>
    <property type="evidence" value="ECO:0007669"/>
    <property type="project" value="UniProtKB-SubCell"/>
</dbReference>
<dbReference type="PANTHER" id="PTHR21136:SF168">
    <property type="entry name" value="VESICLE-ASSOCIATED MEMBRANE PROTEIN 9"/>
    <property type="match status" value="1"/>
</dbReference>
<dbReference type="CDD" id="cd14824">
    <property type="entry name" value="Longin"/>
    <property type="match status" value="1"/>
</dbReference>
<keyword evidence="5 9" id="KW-1133">Transmembrane helix</keyword>
<protein>
    <recommendedName>
        <fullName evidence="13">V-SNARE coiled-coil homology domain-containing protein</fullName>
    </recommendedName>
</protein>
<evidence type="ECO:0000256" key="7">
    <source>
        <dbReference type="ARBA" id="ARBA00046280"/>
    </source>
</evidence>
<dbReference type="FunFam" id="1.20.5.110:FF:000004">
    <property type="entry name" value="Vesicle-associated membrane protein 7"/>
    <property type="match status" value="1"/>
</dbReference>
<dbReference type="SUPFAM" id="SSF58038">
    <property type="entry name" value="SNARE fusion complex"/>
    <property type="match status" value="1"/>
</dbReference>
<dbReference type="PROSITE" id="PS50859">
    <property type="entry name" value="LONGIN"/>
    <property type="match status" value="1"/>
</dbReference>
<evidence type="ECO:0000259" key="10">
    <source>
        <dbReference type="PROSITE" id="PS50859"/>
    </source>
</evidence>
<feature type="transmembrane region" description="Helical" evidence="9">
    <location>
        <begin position="216"/>
        <end position="236"/>
    </location>
</feature>
<keyword evidence="4" id="KW-0653">Protein transport</keyword>
<dbReference type="PRINTS" id="PR00219">
    <property type="entry name" value="SYNAPTOBREVN"/>
</dbReference>
<feature type="domain" description="V-SNARE coiled-coil homology" evidence="11">
    <location>
        <begin position="152"/>
        <end position="212"/>
    </location>
</feature>
<sequence length="239" mass="26237">MAEAGPSTPGANYVAKGENVKYTAVVRAADRVPIATYAAANSRDIPESLMDDKLDRLLGSGRISEKSRLTITDKDVGSIHYDSGPDYLFLVICDREYPQRTAFKFLADLGQFFEERFGEEGLQCPPYALSGPAKPLLMDLCSEYNVVENVDKITGVQSQVDDVKNVMQSNISNVLQNQENLNVLLDKSDAMRNEANAFSRNAGSAKKKFWWQNVKLMIIIGVLVAVLIAIIVGAVLKAT</sequence>
<dbReference type="EMBL" id="HBHW01021064">
    <property type="protein sequence ID" value="CAE0048304.1"/>
    <property type="molecule type" value="Transcribed_RNA"/>
</dbReference>
<evidence type="ECO:0000256" key="9">
    <source>
        <dbReference type="SAM" id="Phobius"/>
    </source>
</evidence>
<dbReference type="Gene3D" id="3.30.450.50">
    <property type="entry name" value="Longin domain"/>
    <property type="match status" value="1"/>
</dbReference>
<comment type="subcellular location">
    <subcellularLocation>
        <location evidence="7">Endomembrane system</location>
        <topology evidence="7">Single-pass type IV membrane protein</topology>
    </subcellularLocation>
</comment>
<dbReference type="CDD" id="cd15843">
    <property type="entry name" value="R-SNARE"/>
    <property type="match status" value="1"/>
</dbReference>
<keyword evidence="6 9" id="KW-0472">Membrane</keyword>
<evidence type="ECO:0000256" key="5">
    <source>
        <dbReference type="ARBA" id="ARBA00022989"/>
    </source>
</evidence>
<organism evidence="12">
    <name type="scientific">Rhodosorus marinus</name>
    <dbReference type="NCBI Taxonomy" id="101924"/>
    <lineage>
        <taxon>Eukaryota</taxon>
        <taxon>Rhodophyta</taxon>
        <taxon>Stylonematophyceae</taxon>
        <taxon>Stylonematales</taxon>
        <taxon>Stylonemataceae</taxon>
        <taxon>Rhodosorus</taxon>
    </lineage>
</organism>
<dbReference type="PANTHER" id="PTHR21136">
    <property type="entry name" value="SNARE PROTEINS"/>
    <property type="match status" value="1"/>
</dbReference>
<evidence type="ECO:0008006" key="13">
    <source>
        <dbReference type="Google" id="ProtNLM"/>
    </source>
</evidence>
<dbReference type="GO" id="GO:0016192">
    <property type="term" value="P:vesicle-mediated transport"/>
    <property type="evidence" value="ECO:0007669"/>
    <property type="project" value="InterPro"/>
</dbReference>
<dbReference type="InterPro" id="IPR011012">
    <property type="entry name" value="Longin-like_dom_sf"/>
</dbReference>
<dbReference type="PROSITE" id="PS50892">
    <property type="entry name" value="V_SNARE"/>
    <property type="match status" value="1"/>
</dbReference>
<evidence type="ECO:0000259" key="11">
    <source>
        <dbReference type="PROSITE" id="PS50892"/>
    </source>
</evidence>
<proteinExistence type="inferred from homology"/>
<evidence type="ECO:0000256" key="8">
    <source>
        <dbReference type="PROSITE-ProRule" id="PRU00290"/>
    </source>
</evidence>
<evidence type="ECO:0000256" key="3">
    <source>
        <dbReference type="ARBA" id="ARBA00022692"/>
    </source>
</evidence>
<dbReference type="GO" id="GO:0016020">
    <property type="term" value="C:membrane"/>
    <property type="evidence" value="ECO:0007669"/>
    <property type="project" value="InterPro"/>
</dbReference>